<dbReference type="AlphaFoldDB" id="A0A427ACQ7"/>
<sequence>MRDPSKTNLSGPILNRTPASVAPGWLQLVVPTVLDRPIADVDALTDECPPPGDGTRLCVPPLVHRAFKSHDRRHPRRASSAQVGAASVHPSAWATPGAGDHRGWGSASPTAMADEPRAPRVEPTTARGTLHSGCRLRAPRQGTRTPLPHEPRNSFRHARCLVTNHSRWFALAGKRGTHWWATLNSNKSFNEGRGPNSRKGRGPMPA</sequence>
<feature type="compositionally biased region" description="Basic residues" evidence="1">
    <location>
        <begin position="68"/>
        <end position="77"/>
    </location>
</feature>
<dbReference type="EMBL" id="AMZH03002917">
    <property type="protein sequence ID" value="RRT73976.1"/>
    <property type="molecule type" value="Genomic_DNA"/>
</dbReference>
<protein>
    <submittedName>
        <fullName evidence="2">Uncharacterized protein</fullName>
    </submittedName>
</protein>
<evidence type="ECO:0000313" key="2">
    <source>
        <dbReference type="EMBL" id="RRT73976.1"/>
    </source>
</evidence>
<feature type="region of interest" description="Disordered" evidence="1">
    <location>
        <begin position="68"/>
        <end position="152"/>
    </location>
</feature>
<accession>A0A427ACQ7</accession>
<feature type="compositionally biased region" description="Basic residues" evidence="1">
    <location>
        <begin position="196"/>
        <end position="206"/>
    </location>
</feature>
<feature type="region of interest" description="Disordered" evidence="1">
    <location>
        <begin position="185"/>
        <end position="206"/>
    </location>
</feature>
<gene>
    <name evidence="2" type="ORF">B296_00020773</name>
</gene>
<organism evidence="2 3">
    <name type="scientific">Ensete ventricosum</name>
    <name type="common">Abyssinian banana</name>
    <name type="synonym">Musa ensete</name>
    <dbReference type="NCBI Taxonomy" id="4639"/>
    <lineage>
        <taxon>Eukaryota</taxon>
        <taxon>Viridiplantae</taxon>
        <taxon>Streptophyta</taxon>
        <taxon>Embryophyta</taxon>
        <taxon>Tracheophyta</taxon>
        <taxon>Spermatophyta</taxon>
        <taxon>Magnoliopsida</taxon>
        <taxon>Liliopsida</taxon>
        <taxon>Zingiberales</taxon>
        <taxon>Musaceae</taxon>
        <taxon>Ensete</taxon>
    </lineage>
</organism>
<name>A0A427ACQ7_ENSVE</name>
<comment type="caution">
    <text evidence="2">The sequence shown here is derived from an EMBL/GenBank/DDBJ whole genome shotgun (WGS) entry which is preliminary data.</text>
</comment>
<evidence type="ECO:0000313" key="3">
    <source>
        <dbReference type="Proteomes" id="UP000287651"/>
    </source>
</evidence>
<proteinExistence type="predicted"/>
<evidence type="ECO:0000256" key="1">
    <source>
        <dbReference type="SAM" id="MobiDB-lite"/>
    </source>
</evidence>
<reference evidence="2 3" key="1">
    <citation type="journal article" date="2014" name="Agronomy (Basel)">
        <title>A Draft Genome Sequence for Ensete ventricosum, the Drought-Tolerant Tree Against Hunger.</title>
        <authorList>
            <person name="Harrison J."/>
            <person name="Moore K.A."/>
            <person name="Paszkiewicz K."/>
            <person name="Jones T."/>
            <person name="Grant M."/>
            <person name="Ambacheew D."/>
            <person name="Muzemil S."/>
            <person name="Studholme D.J."/>
        </authorList>
    </citation>
    <scope>NUCLEOTIDE SEQUENCE [LARGE SCALE GENOMIC DNA]</scope>
</reference>
<dbReference type="Proteomes" id="UP000287651">
    <property type="component" value="Unassembled WGS sequence"/>
</dbReference>